<proteinExistence type="inferred from homology"/>
<comment type="similarity">
    <text evidence="1">Belongs to the poly(ADP-ribose) glycohydrolase family.</text>
</comment>
<dbReference type="EMBL" id="KV425900">
    <property type="protein sequence ID" value="KZW00498.1"/>
    <property type="molecule type" value="Genomic_DNA"/>
</dbReference>
<dbReference type="GO" id="GO:0005634">
    <property type="term" value="C:nucleus"/>
    <property type="evidence" value="ECO:0007669"/>
    <property type="project" value="TreeGrafter"/>
</dbReference>
<dbReference type="GO" id="GO:0005975">
    <property type="term" value="P:carbohydrate metabolic process"/>
    <property type="evidence" value="ECO:0007669"/>
    <property type="project" value="InterPro"/>
</dbReference>
<dbReference type="InParanoid" id="A0A165NBE1"/>
<evidence type="ECO:0000259" key="5">
    <source>
        <dbReference type="Pfam" id="PF20811"/>
    </source>
</evidence>
<keyword evidence="7" id="KW-1185">Reference proteome</keyword>
<dbReference type="InterPro" id="IPR048362">
    <property type="entry name" value="PARG_helical"/>
</dbReference>
<evidence type="ECO:0000313" key="6">
    <source>
        <dbReference type="EMBL" id="KZW00498.1"/>
    </source>
</evidence>
<dbReference type="InterPro" id="IPR007724">
    <property type="entry name" value="Poly_GlycHdrlase"/>
</dbReference>
<dbReference type="GO" id="GO:0005737">
    <property type="term" value="C:cytoplasm"/>
    <property type="evidence" value="ECO:0007669"/>
    <property type="project" value="TreeGrafter"/>
</dbReference>
<name>A0A165NBE1_EXIGL</name>
<dbReference type="InterPro" id="IPR046372">
    <property type="entry name" value="PARG_cat_C"/>
</dbReference>
<dbReference type="GO" id="GO:1990966">
    <property type="term" value="P:ATP generation from poly-ADP-D-ribose"/>
    <property type="evidence" value="ECO:0007669"/>
    <property type="project" value="TreeGrafter"/>
</dbReference>
<dbReference type="GO" id="GO:0006282">
    <property type="term" value="P:regulation of DNA repair"/>
    <property type="evidence" value="ECO:0007669"/>
    <property type="project" value="InterPro"/>
</dbReference>
<organism evidence="6 7">
    <name type="scientific">Exidia glandulosa HHB12029</name>
    <dbReference type="NCBI Taxonomy" id="1314781"/>
    <lineage>
        <taxon>Eukaryota</taxon>
        <taxon>Fungi</taxon>
        <taxon>Dikarya</taxon>
        <taxon>Basidiomycota</taxon>
        <taxon>Agaricomycotina</taxon>
        <taxon>Agaricomycetes</taxon>
        <taxon>Auriculariales</taxon>
        <taxon>Exidiaceae</taxon>
        <taxon>Exidia</taxon>
    </lineage>
</organism>
<keyword evidence="3" id="KW-0378">Hydrolase</keyword>
<dbReference type="Pfam" id="PF05028">
    <property type="entry name" value="PARG_cat_C"/>
    <property type="match status" value="1"/>
</dbReference>
<protein>
    <recommendedName>
        <fullName evidence="2">poly(ADP-ribose) glycohydrolase</fullName>
        <ecNumber evidence="2">3.2.1.143</ecNumber>
    </recommendedName>
</protein>
<feature type="domain" description="PARG catalytic Macro" evidence="4">
    <location>
        <begin position="158"/>
        <end position="315"/>
    </location>
</feature>
<feature type="domain" description="PARG helical" evidence="5">
    <location>
        <begin position="7"/>
        <end position="118"/>
    </location>
</feature>
<accession>A0A165NBE1</accession>
<dbReference type="Proteomes" id="UP000077266">
    <property type="component" value="Unassembled WGS sequence"/>
</dbReference>
<dbReference type="PANTHER" id="PTHR12837:SF0">
    <property type="entry name" value="POLY(ADP-RIBOSE) GLYCOHYDROLASE"/>
    <property type="match status" value="1"/>
</dbReference>
<dbReference type="OrthoDB" id="1937899at2759"/>
<dbReference type="GO" id="GO:0009225">
    <property type="term" value="P:nucleotide-sugar metabolic process"/>
    <property type="evidence" value="ECO:0007669"/>
    <property type="project" value="TreeGrafter"/>
</dbReference>
<dbReference type="Pfam" id="PF20811">
    <property type="entry name" value="PARG_cat_N"/>
    <property type="match status" value="1"/>
</dbReference>
<reference evidence="6 7" key="1">
    <citation type="journal article" date="2016" name="Mol. Biol. Evol.">
        <title>Comparative Genomics of Early-Diverging Mushroom-Forming Fungi Provides Insights into the Origins of Lignocellulose Decay Capabilities.</title>
        <authorList>
            <person name="Nagy L.G."/>
            <person name="Riley R."/>
            <person name="Tritt A."/>
            <person name="Adam C."/>
            <person name="Daum C."/>
            <person name="Floudas D."/>
            <person name="Sun H."/>
            <person name="Yadav J.S."/>
            <person name="Pangilinan J."/>
            <person name="Larsson K.H."/>
            <person name="Matsuura K."/>
            <person name="Barry K."/>
            <person name="Labutti K."/>
            <person name="Kuo R."/>
            <person name="Ohm R.A."/>
            <person name="Bhattacharya S.S."/>
            <person name="Shirouzu T."/>
            <person name="Yoshinaga Y."/>
            <person name="Martin F.M."/>
            <person name="Grigoriev I.V."/>
            <person name="Hibbett D.S."/>
        </authorList>
    </citation>
    <scope>NUCLEOTIDE SEQUENCE [LARGE SCALE GENOMIC DNA]</scope>
    <source>
        <strain evidence="6 7">HHB12029</strain>
    </source>
</reference>
<evidence type="ECO:0000256" key="3">
    <source>
        <dbReference type="ARBA" id="ARBA00022801"/>
    </source>
</evidence>
<dbReference type="EC" id="3.2.1.143" evidence="2"/>
<dbReference type="STRING" id="1314781.A0A165NBE1"/>
<evidence type="ECO:0000256" key="1">
    <source>
        <dbReference type="ARBA" id="ARBA00009545"/>
    </source>
</evidence>
<gene>
    <name evidence="6" type="ORF">EXIGLDRAFT_721275</name>
</gene>
<dbReference type="GO" id="GO:0004649">
    <property type="term" value="F:poly(ADP-ribose) glycohydrolase activity"/>
    <property type="evidence" value="ECO:0007669"/>
    <property type="project" value="UniProtKB-EC"/>
</dbReference>
<evidence type="ECO:0000313" key="7">
    <source>
        <dbReference type="Proteomes" id="UP000077266"/>
    </source>
</evidence>
<evidence type="ECO:0000256" key="2">
    <source>
        <dbReference type="ARBA" id="ARBA00012255"/>
    </source>
</evidence>
<dbReference type="PANTHER" id="PTHR12837">
    <property type="entry name" value="POLY ADP-RIBOSE GLYCOHYDROLASE"/>
    <property type="match status" value="1"/>
</dbReference>
<dbReference type="AlphaFoldDB" id="A0A165NBE1"/>
<evidence type="ECO:0000259" key="4">
    <source>
        <dbReference type="Pfam" id="PF05028"/>
    </source>
</evidence>
<sequence>MLDDDADTWNVFREAIPHLVDLALRMPSLFPSASLDPLSIQRSRVTFSHAQIACINVHAFLGTLGMPEWNDWGGVNLYPHWFGAGVDTTRELRTSYIRITLAYFQQLDHYLQGEPVTFNLSTTAHGADANLDVPLVSLHIVELDEADDNPQVLSGLARYAQVVSAHRNIGFGPAATQEERVFASVPTLRVAPLFVPPLAADSALLISGGVRPLAHFRGHLRSARLVSIYATQPAEQSWLFMDAAELDAWIPPNDKDTLPDLHPRILQRELTKLLAGFSGLARGTDVVSIPWGCGAFGGDVRVKVLLLWIAASASGNVSRLHFTAPAGGLAVLQQLQSLSARTLWDVLHSDALRSAPSYWAALANANTALT</sequence>